<protein>
    <recommendedName>
        <fullName evidence="3">Translation elongation factor-like protein</fullName>
    </recommendedName>
</protein>
<evidence type="ECO:0000313" key="2">
    <source>
        <dbReference type="Proteomes" id="UP000034215"/>
    </source>
</evidence>
<dbReference type="EMBL" id="LBYA01000006">
    <property type="protein sequence ID" value="KKR44372.1"/>
    <property type="molecule type" value="Genomic_DNA"/>
</dbReference>
<sequence>MFKVGRITHYYDKIGVAIVELDGTLSVGDRVKFSKDGEDLFEQSVDSIQVEHDKKDTATKGDVIGLKTQKEVKEGVEVFKI</sequence>
<dbReference type="Gene3D" id="2.40.30.10">
    <property type="entry name" value="Translation factors"/>
    <property type="match status" value="1"/>
</dbReference>
<dbReference type="SUPFAM" id="SSF50447">
    <property type="entry name" value="Translation proteins"/>
    <property type="match status" value="1"/>
</dbReference>
<evidence type="ECO:0000313" key="1">
    <source>
        <dbReference type="EMBL" id="KKR44372.1"/>
    </source>
</evidence>
<organism evidence="1 2">
    <name type="scientific">Candidatus Woesebacteria bacterium GW2011_GWB1_40_12</name>
    <dbReference type="NCBI Taxonomy" id="1618576"/>
    <lineage>
        <taxon>Bacteria</taxon>
        <taxon>Candidatus Woeseibacteriota</taxon>
    </lineage>
</organism>
<dbReference type="Proteomes" id="UP000034215">
    <property type="component" value="Unassembled WGS sequence"/>
</dbReference>
<reference evidence="1 2" key="1">
    <citation type="journal article" date="2015" name="Nature">
        <title>rRNA introns, odd ribosomes, and small enigmatic genomes across a large radiation of phyla.</title>
        <authorList>
            <person name="Brown C.T."/>
            <person name="Hug L.A."/>
            <person name="Thomas B.C."/>
            <person name="Sharon I."/>
            <person name="Castelle C.J."/>
            <person name="Singh A."/>
            <person name="Wilkins M.J."/>
            <person name="Williams K.H."/>
            <person name="Banfield J.F."/>
        </authorList>
    </citation>
    <scope>NUCLEOTIDE SEQUENCE [LARGE SCALE GENOMIC DNA]</scope>
</reference>
<dbReference type="InterPro" id="IPR009000">
    <property type="entry name" value="Transl_B-barrel_sf"/>
</dbReference>
<dbReference type="AlphaFoldDB" id="A0A0G0U2I0"/>
<evidence type="ECO:0008006" key="3">
    <source>
        <dbReference type="Google" id="ProtNLM"/>
    </source>
</evidence>
<comment type="caution">
    <text evidence="1">The sequence shown here is derived from an EMBL/GenBank/DDBJ whole genome shotgun (WGS) entry which is preliminary data.</text>
</comment>
<accession>A0A0G0U2I0</accession>
<proteinExistence type="predicted"/>
<name>A0A0G0U2I0_9BACT</name>
<gene>
    <name evidence="1" type="ORF">UT76_C0006G0014</name>
</gene>